<dbReference type="Gene3D" id="3.90.550.10">
    <property type="entry name" value="Spore Coat Polysaccharide Biosynthesis Protein SpsA, Chain A"/>
    <property type="match status" value="1"/>
</dbReference>
<dbReference type="InterPro" id="IPR009000">
    <property type="entry name" value="Transl_B-barrel_sf"/>
</dbReference>
<evidence type="ECO:0000313" key="3">
    <source>
        <dbReference type="EMBL" id="GAV79576.1"/>
    </source>
</evidence>
<dbReference type="STRING" id="3775.A0A1Q3CH62"/>
<dbReference type="FunCoup" id="A0A1Q3CH62">
    <property type="interactions" value="2364"/>
</dbReference>
<dbReference type="InterPro" id="IPR029044">
    <property type="entry name" value="Nucleotide-diphossugar_trans"/>
</dbReference>
<dbReference type="InterPro" id="IPR011961">
    <property type="entry name" value="RimM"/>
</dbReference>
<accession>A0A1Q3CH62</accession>
<dbReference type="GO" id="GO:0005840">
    <property type="term" value="C:ribosome"/>
    <property type="evidence" value="ECO:0007669"/>
    <property type="project" value="InterPro"/>
</dbReference>
<dbReference type="GO" id="GO:0006364">
    <property type="term" value="P:rRNA processing"/>
    <property type="evidence" value="ECO:0007669"/>
    <property type="project" value="InterPro"/>
</dbReference>
<dbReference type="InterPro" id="IPR011033">
    <property type="entry name" value="PRC_barrel-like_sf"/>
</dbReference>
<dbReference type="SUPFAM" id="SSF53448">
    <property type="entry name" value="Nucleotide-diphospho-sugar transferases"/>
    <property type="match status" value="1"/>
</dbReference>
<name>A0A1Q3CH62_CEPFO</name>
<protein>
    <submittedName>
        <fullName evidence="3">RimM domain-containing protein/PRC domain-containing protein</fullName>
    </submittedName>
</protein>
<feature type="domain" description="Ribosome maturation factor RimM PRC barrel" evidence="2">
    <location>
        <begin position="179"/>
        <end position="261"/>
    </location>
</feature>
<dbReference type="PANTHER" id="PTHR11952">
    <property type="entry name" value="UDP- GLUCOSE PYROPHOSPHORYLASE"/>
    <property type="match status" value="1"/>
</dbReference>
<dbReference type="InParanoid" id="A0A1Q3CH62"/>
<dbReference type="PANTHER" id="PTHR11952:SF10">
    <property type="entry name" value="16S RRNA PROCESSING PROTEIN RIMM FAMILY"/>
    <property type="match status" value="1"/>
</dbReference>
<keyword evidence="4" id="KW-1185">Reference proteome</keyword>
<dbReference type="GO" id="GO:0006048">
    <property type="term" value="P:UDP-N-acetylglucosamine biosynthetic process"/>
    <property type="evidence" value="ECO:0007669"/>
    <property type="project" value="TreeGrafter"/>
</dbReference>
<reference evidence="4" key="1">
    <citation type="submission" date="2016-04" db="EMBL/GenBank/DDBJ databases">
        <title>Cephalotus genome sequencing.</title>
        <authorList>
            <person name="Fukushima K."/>
            <person name="Hasebe M."/>
            <person name="Fang X."/>
        </authorList>
    </citation>
    <scope>NUCLEOTIDE SEQUENCE [LARGE SCALE GENOMIC DNA]</scope>
    <source>
        <strain evidence="4">cv. St1</strain>
    </source>
</reference>
<dbReference type="Pfam" id="PF01782">
    <property type="entry name" value="RimM"/>
    <property type="match status" value="1"/>
</dbReference>
<evidence type="ECO:0000313" key="4">
    <source>
        <dbReference type="Proteomes" id="UP000187406"/>
    </source>
</evidence>
<dbReference type="FunFam" id="3.90.550.10:FF:000281">
    <property type="entry name" value="16S rRNA processing protein RimM family"/>
    <property type="match status" value="1"/>
</dbReference>
<comment type="caution">
    <text evidence="3">The sequence shown here is derived from an EMBL/GenBank/DDBJ whole genome shotgun (WGS) entry which is preliminary data.</text>
</comment>
<dbReference type="NCBIfam" id="TIGR02273">
    <property type="entry name" value="16S_RimM"/>
    <property type="match status" value="1"/>
</dbReference>
<dbReference type="AlphaFoldDB" id="A0A1Q3CH62"/>
<dbReference type="SUPFAM" id="SSF50346">
    <property type="entry name" value="PRC-barrel domain"/>
    <property type="match status" value="1"/>
</dbReference>
<evidence type="ECO:0000259" key="2">
    <source>
        <dbReference type="Pfam" id="PF24986"/>
    </source>
</evidence>
<dbReference type="InterPro" id="IPR039741">
    <property type="entry name" value="UDP-sugar_pyrophosphorylase"/>
</dbReference>
<dbReference type="GO" id="GO:0043022">
    <property type="term" value="F:ribosome binding"/>
    <property type="evidence" value="ECO:0007669"/>
    <property type="project" value="InterPro"/>
</dbReference>
<dbReference type="SUPFAM" id="SSF50447">
    <property type="entry name" value="Translation proteins"/>
    <property type="match status" value="1"/>
</dbReference>
<sequence length="661" mass="73587">MIQRSSLVCPSNPISISNSQRFKSPLPNLLIPRCSSPSRGPLPLTCPQNCRYAISPLHCTATQEVVATTQTGLGFVEIGYISRAHGLQGEVCIKTRTDFPELRFAKPGRRWVKQQVLGRETIQEVELVEGRAHPGQKCWILRFGGIDTVDQAKELLGSTLLVREEDRPELDNGEFYARDLVGMRVILKESGELVGTVVNIFNSGASDLLHVMLDSSADARDENGKPTTASGSLVWVPFVEAIVPVVDMNKRELQITPPEGLLELNVRADRRSKKERRQLEWKERKKFQRRLIAAKKKLCEMEQQHVFHGLRFGEKSQRSSLAGQIAGVNSQLLQQALQNIETPSKRWNVNELLSASTKKLMKSTLNISQECLTPCTDAKKLAANLYLQEKGLNLISEGKVATVLVVNGSENQGKGCDPDLVGSESTMYSLLPLQTILCDDQSFIKIEDRVTVPLILVCPAHEVQNFERLFSDNEHFGFDSEKVWFLEEEKLPVMSCLAEELNRPKILMKSPWEILQSPVGSGGVISLLSSQNIAENLTEMGVEYIEVCSTSQSHVGGNSLFLGFVKSCKADIGIQISKAAIDYEGSFDLILTMDIVKKLTKHINKLQFYPIPKPNSHVELVDKEWVDVVPSSPNSYELCSTIYSCLNACSLDKLCAMEITE</sequence>
<dbReference type="Gene3D" id="2.40.30.60">
    <property type="entry name" value="RimM"/>
    <property type="match status" value="1"/>
</dbReference>
<dbReference type="GO" id="GO:0003977">
    <property type="term" value="F:UDP-N-acetylglucosamine diphosphorylase activity"/>
    <property type="evidence" value="ECO:0007669"/>
    <property type="project" value="TreeGrafter"/>
</dbReference>
<dbReference type="InterPro" id="IPR002676">
    <property type="entry name" value="RimM_N"/>
</dbReference>
<proteinExistence type="inferred from homology"/>
<gene>
    <name evidence="3" type="ORF">CFOL_v3_23041</name>
</gene>
<dbReference type="OrthoDB" id="532420at2759"/>
<dbReference type="InterPro" id="IPR056792">
    <property type="entry name" value="PRC_RimM"/>
</dbReference>
<dbReference type="HAMAP" id="MF_00014">
    <property type="entry name" value="Ribosome_mat_RimM"/>
    <property type="match status" value="1"/>
</dbReference>
<dbReference type="InterPro" id="IPR036976">
    <property type="entry name" value="RimM_N_sf"/>
</dbReference>
<organism evidence="3 4">
    <name type="scientific">Cephalotus follicularis</name>
    <name type="common">Albany pitcher plant</name>
    <dbReference type="NCBI Taxonomy" id="3775"/>
    <lineage>
        <taxon>Eukaryota</taxon>
        <taxon>Viridiplantae</taxon>
        <taxon>Streptophyta</taxon>
        <taxon>Embryophyta</taxon>
        <taxon>Tracheophyta</taxon>
        <taxon>Spermatophyta</taxon>
        <taxon>Magnoliopsida</taxon>
        <taxon>eudicotyledons</taxon>
        <taxon>Gunneridae</taxon>
        <taxon>Pentapetalae</taxon>
        <taxon>rosids</taxon>
        <taxon>fabids</taxon>
        <taxon>Oxalidales</taxon>
        <taxon>Cephalotaceae</taxon>
        <taxon>Cephalotus</taxon>
    </lineage>
</organism>
<dbReference type="Pfam" id="PF24986">
    <property type="entry name" value="PRC_RimM"/>
    <property type="match status" value="1"/>
</dbReference>
<evidence type="ECO:0000259" key="1">
    <source>
        <dbReference type="Pfam" id="PF01782"/>
    </source>
</evidence>
<dbReference type="Proteomes" id="UP000187406">
    <property type="component" value="Unassembled WGS sequence"/>
</dbReference>
<dbReference type="Gene3D" id="2.30.30.240">
    <property type="entry name" value="PRC-barrel domain"/>
    <property type="match status" value="1"/>
</dbReference>
<dbReference type="FunFam" id="2.30.30.240:FF:000002">
    <property type="entry name" value="Ribosome maturation factor rimM"/>
    <property type="match status" value="1"/>
</dbReference>
<dbReference type="EMBL" id="BDDD01002005">
    <property type="protein sequence ID" value="GAV79576.1"/>
    <property type="molecule type" value="Genomic_DNA"/>
</dbReference>
<feature type="domain" description="RimM N-terminal" evidence="1">
    <location>
        <begin position="78"/>
        <end position="165"/>
    </location>
</feature>